<dbReference type="PIRSF" id="PIRSF006470">
    <property type="entry name" value="DctB"/>
    <property type="match status" value="1"/>
</dbReference>
<dbReference type="PROSITE" id="PS51257">
    <property type="entry name" value="PROKAR_LIPOPROTEIN"/>
    <property type="match status" value="1"/>
</dbReference>
<dbReference type="Proteomes" id="UP000283975">
    <property type="component" value="Unassembled WGS sequence"/>
</dbReference>
<organism evidence="3 4">
    <name type="scientific">Enterocloster bolteae</name>
    <dbReference type="NCBI Taxonomy" id="208479"/>
    <lineage>
        <taxon>Bacteria</taxon>
        <taxon>Bacillati</taxon>
        <taxon>Bacillota</taxon>
        <taxon>Clostridia</taxon>
        <taxon>Lachnospirales</taxon>
        <taxon>Lachnospiraceae</taxon>
        <taxon>Enterocloster</taxon>
    </lineage>
</organism>
<comment type="caution">
    <text evidence="3">The sequence shown here is derived from an EMBL/GenBank/DDBJ whole genome shotgun (WGS) entry which is preliminary data.</text>
</comment>
<name>A0A414B0J4_9FIRM</name>
<gene>
    <name evidence="3" type="ORF">DW839_03125</name>
</gene>
<evidence type="ECO:0000313" key="4">
    <source>
        <dbReference type="Proteomes" id="UP000283975"/>
    </source>
</evidence>
<evidence type="ECO:0000313" key="3">
    <source>
        <dbReference type="EMBL" id="RHC58513.1"/>
    </source>
</evidence>
<accession>A0A414B0J4</accession>
<feature type="chain" id="PRO_5038840422" evidence="2">
    <location>
        <begin position="20"/>
        <end position="331"/>
    </location>
</feature>
<sequence length="331" mass="37036">MRKRYLLAMGLLAMGLACSGCSKSSGQLDGGIIRIAYNQAPTHPHYQALERAGERFKEATGGRYEFLIYPNEVLGDQRATLELIQNGAIQMAIVNNAMVENYNKDFSILGLPYIFDSQEHQKEVFTSGILEPLFESTKEEGFEVMAAYTAGSRNVYTGKPIETPKDLDGMKIRVMESPTMVAMMKYMGGVGTPMSQGEVYTAIQQGVLDGGENNEITYVDLKHYEVAPVFSKTQHVMIPDLVIAESAYLERMKPEDRELLTQILEDSVEDEFNLWNEQIETAKESAREHGVTFVDVDIKPFQENCKKLHEEATSGSVFGKELYDGIRALAR</sequence>
<dbReference type="InterPro" id="IPR018389">
    <property type="entry name" value="DctP_fam"/>
</dbReference>
<protein>
    <submittedName>
        <fullName evidence="3">TRAP transporter substrate-binding protein</fullName>
    </submittedName>
</protein>
<dbReference type="PANTHER" id="PTHR33376:SF2">
    <property type="entry name" value="DICARBOXYLATE-BINDING PERIPLASMIC PROTEIN"/>
    <property type="match status" value="1"/>
</dbReference>
<dbReference type="InterPro" id="IPR038404">
    <property type="entry name" value="TRAP_DctP_sf"/>
</dbReference>
<feature type="signal peptide" evidence="2">
    <location>
        <begin position="1"/>
        <end position="19"/>
    </location>
</feature>
<dbReference type="EMBL" id="QSHZ01000002">
    <property type="protein sequence ID" value="RHC58513.1"/>
    <property type="molecule type" value="Genomic_DNA"/>
</dbReference>
<dbReference type="NCBIfam" id="TIGR00787">
    <property type="entry name" value="dctP"/>
    <property type="match status" value="1"/>
</dbReference>
<dbReference type="NCBIfam" id="NF037995">
    <property type="entry name" value="TRAP_S1"/>
    <property type="match status" value="1"/>
</dbReference>
<dbReference type="GO" id="GO:0030288">
    <property type="term" value="C:outer membrane-bounded periplasmic space"/>
    <property type="evidence" value="ECO:0007669"/>
    <property type="project" value="InterPro"/>
</dbReference>
<dbReference type="PANTHER" id="PTHR33376">
    <property type="match status" value="1"/>
</dbReference>
<evidence type="ECO:0000256" key="1">
    <source>
        <dbReference type="ARBA" id="ARBA00022729"/>
    </source>
</evidence>
<dbReference type="Gene3D" id="3.40.190.170">
    <property type="entry name" value="Bacterial extracellular solute-binding protein, family 7"/>
    <property type="match status" value="1"/>
</dbReference>
<proteinExistence type="predicted"/>
<dbReference type="GO" id="GO:0030246">
    <property type="term" value="F:carbohydrate binding"/>
    <property type="evidence" value="ECO:0007669"/>
    <property type="project" value="TreeGrafter"/>
</dbReference>
<dbReference type="AlphaFoldDB" id="A0A414B0J4"/>
<evidence type="ECO:0000256" key="2">
    <source>
        <dbReference type="SAM" id="SignalP"/>
    </source>
</evidence>
<dbReference type="Pfam" id="PF03480">
    <property type="entry name" value="DctP"/>
    <property type="match status" value="1"/>
</dbReference>
<dbReference type="GO" id="GO:0055085">
    <property type="term" value="P:transmembrane transport"/>
    <property type="evidence" value="ECO:0007669"/>
    <property type="project" value="InterPro"/>
</dbReference>
<dbReference type="InterPro" id="IPR004682">
    <property type="entry name" value="TRAP_DctP"/>
</dbReference>
<dbReference type="RefSeq" id="WP_119204521.1">
    <property type="nucleotide sequence ID" value="NZ_JAWEXQ010000014.1"/>
</dbReference>
<reference evidence="3 4" key="1">
    <citation type="submission" date="2018-08" db="EMBL/GenBank/DDBJ databases">
        <title>A genome reference for cultivated species of the human gut microbiota.</title>
        <authorList>
            <person name="Zou Y."/>
            <person name="Xue W."/>
            <person name="Luo G."/>
        </authorList>
    </citation>
    <scope>NUCLEOTIDE SEQUENCE [LARGE SCALE GENOMIC DNA]</scope>
    <source>
        <strain evidence="3 4">AM35-14</strain>
    </source>
</reference>
<dbReference type="CDD" id="cd13671">
    <property type="entry name" value="PBP2_TRAP_SBP_like_3"/>
    <property type="match status" value="1"/>
</dbReference>
<keyword evidence="1 2" id="KW-0732">Signal</keyword>